<reference evidence="2 3" key="1">
    <citation type="journal article" date="2020" name="Nat. Commun.">
        <title>Genome of Tripterygium wilfordii and identification of cytochrome P450 involved in triptolide biosynthesis.</title>
        <authorList>
            <person name="Tu L."/>
            <person name="Su P."/>
            <person name="Zhang Z."/>
            <person name="Gao L."/>
            <person name="Wang J."/>
            <person name="Hu T."/>
            <person name="Zhou J."/>
            <person name="Zhang Y."/>
            <person name="Zhao Y."/>
            <person name="Liu Y."/>
            <person name="Song Y."/>
            <person name="Tong Y."/>
            <person name="Lu Y."/>
            <person name="Yang J."/>
            <person name="Xu C."/>
            <person name="Jia M."/>
            <person name="Peters R.J."/>
            <person name="Huang L."/>
            <person name="Gao W."/>
        </authorList>
    </citation>
    <scope>NUCLEOTIDE SEQUENCE [LARGE SCALE GENOMIC DNA]</scope>
    <source>
        <strain evidence="3">cv. XIE 37</strain>
        <tissue evidence="2">Leaf</tissue>
    </source>
</reference>
<organism evidence="2 3">
    <name type="scientific">Tripterygium wilfordii</name>
    <name type="common">Thunder God vine</name>
    <dbReference type="NCBI Taxonomy" id="458696"/>
    <lineage>
        <taxon>Eukaryota</taxon>
        <taxon>Viridiplantae</taxon>
        <taxon>Streptophyta</taxon>
        <taxon>Embryophyta</taxon>
        <taxon>Tracheophyta</taxon>
        <taxon>Spermatophyta</taxon>
        <taxon>Magnoliopsida</taxon>
        <taxon>eudicotyledons</taxon>
        <taxon>Gunneridae</taxon>
        <taxon>Pentapetalae</taxon>
        <taxon>rosids</taxon>
        <taxon>fabids</taxon>
        <taxon>Celastrales</taxon>
        <taxon>Celastraceae</taxon>
        <taxon>Tripterygium</taxon>
    </lineage>
</organism>
<dbReference type="PANTHER" id="PTHR37221">
    <property type="entry name" value="OS02G0582400 PROTEIN"/>
    <property type="match status" value="1"/>
</dbReference>
<dbReference type="PANTHER" id="PTHR37221:SF1">
    <property type="entry name" value="OS02G0582400 PROTEIN"/>
    <property type="match status" value="1"/>
</dbReference>
<sequence>MKVAPKILFLFRDPEGFSAAIADAIFPNPNSSLRRLEEHFELSLEHYGVKDRKACGDFFHFVDDKGVYQVSLLLLEKYETPVLVCAMNEVLVQIVAETSTLLPTLVVPFILASSKLKFENITLANGSDVKLYGVQIGPETDSSQIIGTRTQKAPSSLQIHYEPLACFLQLVRVLKFQTSVIIGQRHGSSDKSIGKELEVLYEIGEIVADTTSLCFLRDMVTWNPAKKLKDGEEPWRALYG</sequence>
<evidence type="ECO:0000259" key="1">
    <source>
        <dbReference type="Pfam" id="PF25428"/>
    </source>
</evidence>
<dbReference type="Proteomes" id="UP000593562">
    <property type="component" value="Unassembled WGS sequence"/>
</dbReference>
<dbReference type="Pfam" id="PF25428">
    <property type="entry name" value="DUF7894"/>
    <property type="match status" value="1"/>
</dbReference>
<name>A0A7J7DIJ9_TRIWF</name>
<comment type="caution">
    <text evidence="2">The sequence shown here is derived from an EMBL/GenBank/DDBJ whole genome shotgun (WGS) entry which is preliminary data.</text>
</comment>
<gene>
    <name evidence="2" type="ORF">HS088_TW06G00357</name>
</gene>
<keyword evidence="3" id="KW-1185">Reference proteome</keyword>
<dbReference type="InterPro" id="IPR057216">
    <property type="entry name" value="DUF7894"/>
</dbReference>
<proteinExistence type="predicted"/>
<dbReference type="FunCoup" id="A0A7J7DIJ9">
    <property type="interactions" value="558"/>
</dbReference>
<evidence type="ECO:0000313" key="3">
    <source>
        <dbReference type="Proteomes" id="UP000593562"/>
    </source>
</evidence>
<protein>
    <recommendedName>
        <fullName evidence="1">DUF7894 domain-containing protein</fullName>
    </recommendedName>
</protein>
<accession>A0A7J7DIJ9</accession>
<feature type="domain" description="DUF7894" evidence="1">
    <location>
        <begin position="1"/>
        <end position="240"/>
    </location>
</feature>
<dbReference type="AlphaFoldDB" id="A0A7J7DIJ9"/>
<dbReference type="EMBL" id="JAAARO010000006">
    <property type="protein sequence ID" value="KAF5746190.1"/>
    <property type="molecule type" value="Genomic_DNA"/>
</dbReference>
<dbReference type="OrthoDB" id="1927925at2759"/>
<dbReference type="InParanoid" id="A0A7J7DIJ9"/>
<evidence type="ECO:0000313" key="2">
    <source>
        <dbReference type="EMBL" id="KAF5746190.1"/>
    </source>
</evidence>